<feature type="transmembrane region" description="Helical" evidence="2">
    <location>
        <begin position="123"/>
        <end position="144"/>
    </location>
</feature>
<dbReference type="Proteomes" id="UP000271974">
    <property type="component" value="Unassembled WGS sequence"/>
</dbReference>
<dbReference type="InterPro" id="IPR011642">
    <property type="entry name" value="Gate_dom"/>
</dbReference>
<evidence type="ECO:0000259" key="3">
    <source>
        <dbReference type="Pfam" id="PF01773"/>
    </source>
</evidence>
<feature type="transmembrane region" description="Helical" evidence="2">
    <location>
        <begin position="351"/>
        <end position="372"/>
    </location>
</feature>
<evidence type="ECO:0000313" key="5">
    <source>
        <dbReference type="EMBL" id="RUS69530.1"/>
    </source>
</evidence>
<evidence type="ECO:0000259" key="4">
    <source>
        <dbReference type="Pfam" id="PF07670"/>
    </source>
</evidence>
<organism evidence="5 6">
    <name type="scientific">Elysia chlorotica</name>
    <name type="common">Eastern emerald elysia</name>
    <name type="synonym">Sea slug</name>
    <dbReference type="NCBI Taxonomy" id="188477"/>
    <lineage>
        <taxon>Eukaryota</taxon>
        <taxon>Metazoa</taxon>
        <taxon>Spiralia</taxon>
        <taxon>Lophotrochozoa</taxon>
        <taxon>Mollusca</taxon>
        <taxon>Gastropoda</taxon>
        <taxon>Heterobranchia</taxon>
        <taxon>Euthyneura</taxon>
        <taxon>Panpulmonata</taxon>
        <taxon>Sacoglossa</taxon>
        <taxon>Placobranchoidea</taxon>
        <taxon>Plakobranchidae</taxon>
        <taxon>Elysia</taxon>
    </lineage>
</organism>
<feature type="transmembrane region" description="Helical" evidence="2">
    <location>
        <begin position="165"/>
        <end position="187"/>
    </location>
</feature>
<dbReference type="STRING" id="188477.A0A433SK75"/>
<proteinExistence type="predicted"/>
<evidence type="ECO:0000256" key="2">
    <source>
        <dbReference type="SAM" id="Phobius"/>
    </source>
</evidence>
<evidence type="ECO:0000256" key="1">
    <source>
        <dbReference type="SAM" id="MobiDB-lite"/>
    </source>
</evidence>
<dbReference type="InterPro" id="IPR008276">
    <property type="entry name" value="C_nuclsd_transpt"/>
</dbReference>
<protein>
    <recommendedName>
        <fullName evidence="7">Concentrative nucleoside transporter N-terminal domain-containing protein</fullName>
    </recommendedName>
</protein>
<evidence type="ECO:0000313" key="6">
    <source>
        <dbReference type="Proteomes" id="UP000271974"/>
    </source>
</evidence>
<keyword evidence="2" id="KW-0472">Membrane</keyword>
<dbReference type="PANTHER" id="PTHR10590:SF4">
    <property type="entry name" value="SOLUTE CARRIER FAMILY 28 MEMBER 3"/>
    <property type="match status" value="1"/>
</dbReference>
<dbReference type="Pfam" id="PF01773">
    <property type="entry name" value="Nucleos_tra2_N"/>
    <property type="match status" value="1"/>
</dbReference>
<dbReference type="InterPro" id="IPR002668">
    <property type="entry name" value="CNT_N_dom"/>
</dbReference>
<name>A0A433SK75_ELYCH</name>
<gene>
    <name evidence="5" type="ORF">EGW08_022709</name>
</gene>
<dbReference type="GO" id="GO:0005886">
    <property type="term" value="C:plasma membrane"/>
    <property type="evidence" value="ECO:0007669"/>
    <property type="project" value="TreeGrafter"/>
</dbReference>
<keyword evidence="2" id="KW-0812">Transmembrane</keyword>
<dbReference type="OrthoDB" id="6075923at2759"/>
<dbReference type="Pfam" id="PF07670">
    <property type="entry name" value="Gate"/>
    <property type="match status" value="1"/>
</dbReference>
<feature type="region of interest" description="Disordered" evidence="1">
    <location>
        <begin position="1"/>
        <end position="21"/>
    </location>
</feature>
<dbReference type="PANTHER" id="PTHR10590">
    <property type="entry name" value="SODIUM/NUCLEOSIDE COTRANSPORTER"/>
    <property type="match status" value="1"/>
</dbReference>
<feature type="transmembrane region" description="Helical" evidence="2">
    <location>
        <begin position="221"/>
        <end position="238"/>
    </location>
</feature>
<evidence type="ECO:0008006" key="7">
    <source>
        <dbReference type="Google" id="ProtNLM"/>
    </source>
</evidence>
<feature type="domain" description="Concentrative nucleoside transporter N-terminal" evidence="3">
    <location>
        <begin position="197"/>
        <end position="269"/>
    </location>
</feature>
<dbReference type="AlphaFoldDB" id="A0A433SK75"/>
<dbReference type="EMBL" id="RQTK01001652">
    <property type="protein sequence ID" value="RUS69530.1"/>
    <property type="molecule type" value="Genomic_DNA"/>
</dbReference>
<feature type="transmembrane region" description="Helical" evidence="2">
    <location>
        <begin position="88"/>
        <end position="111"/>
    </location>
</feature>
<keyword evidence="6" id="KW-1185">Reference proteome</keyword>
<keyword evidence="2" id="KW-1133">Transmembrane helix</keyword>
<dbReference type="GO" id="GO:0005415">
    <property type="term" value="F:nucleoside:sodium symporter activity"/>
    <property type="evidence" value="ECO:0007669"/>
    <property type="project" value="TreeGrafter"/>
</dbReference>
<comment type="caution">
    <text evidence="5">The sequence shown here is derived from an EMBL/GenBank/DDBJ whole genome shotgun (WGS) entry which is preliminary data.</text>
</comment>
<feature type="domain" description="Nucleoside transporter/FeoB GTPase Gate" evidence="4">
    <location>
        <begin position="276"/>
        <end position="372"/>
    </location>
</feature>
<accession>A0A433SK75</accession>
<feature type="transmembrane region" description="Helical" evidence="2">
    <location>
        <begin position="275"/>
        <end position="296"/>
    </location>
</feature>
<sequence length="391" mass="42982">MPVPVPLGTSSPQKMTRSDDSGVGVQLTDMSASSDCSYLSSETDHLNCKNGETILGIEEIDSDDISLEGSSSSLVHVVFDVFGDRIKYVIMGFFALLYAAYFVCALVMHAFGKCEEDHSVMPLIYLTIAILGGILLWFMTSRFSDEMETSIAKPVKTFIKNHWNVLKWLFSTLPFLGVLVIIIGSAIQQPSNMMSLLGWLCLVALLFICSRAPRKVNWRPVLGGFALQFYFATMILKWDKGYQLFDAIGKIFTKFLSYSNYGSDFVFGSTQEHFFAFKVLPVIIFFSCVITMLYYLGVMQAVIGKIATVMRITLGTTAAESLCAAGNIFVGQTEAPILIRPFLGLMTRSELHAVMVGGFATIAGAVLAAYIMKGVSLLLGPILVILYCTVM</sequence>
<reference evidence="5 6" key="1">
    <citation type="submission" date="2019-01" db="EMBL/GenBank/DDBJ databases">
        <title>A draft genome assembly of the solar-powered sea slug Elysia chlorotica.</title>
        <authorList>
            <person name="Cai H."/>
            <person name="Li Q."/>
            <person name="Fang X."/>
            <person name="Li J."/>
            <person name="Curtis N.E."/>
            <person name="Altenburger A."/>
            <person name="Shibata T."/>
            <person name="Feng M."/>
            <person name="Maeda T."/>
            <person name="Schwartz J.A."/>
            <person name="Shigenobu S."/>
            <person name="Lundholm N."/>
            <person name="Nishiyama T."/>
            <person name="Yang H."/>
            <person name="Hasebe M."/>
            <person name="Li S."/>
            <person name="Pierce S.K."/>
            <person name="Wang J."/>
        </authorList>
    </citation>
    <scope>NUCLEOTIDE SEQUENCE [LARGE SCALE GENOMIC DNA]</scope>
    <source>
        <strain evidence="5">EC2010</strain>
        <tissue evidence="5">Whole organism of an adult</tissue>
    </source>
</reference>
<feature type="transmembrane region" description="Helical" evidence="2">
    <location>
        <begin position="193"/>
        <end position="209"/>
    </location>
</feature>